<dbReference type="InterPro" id="IPR050194">
    <property type="entry name" value="Glycosyltransferase_grp1"/>
</dbReference>
<dbReference type="GO" id="GO:0016757">
    <property type="term" value="F:glycosyltransferase activity"/>
    <property type="evidence" value="ECO:0007669"/>
    <property type="project" value="InterPro"/>
</dbReference>
<dbReference type="EMBL" id="CP003066">
    <property type="protein sequence ID" value="AGB18532.1"/>
    <property type="molecule type" value="Genomic_DNA"/>
</dbReference>
<dbReference type="AlphaFoldDB" id="L0IKM3"/>
<evidence type="ECO:0000259" key="1">
    <source>
        <dbReference type="Pfam" id="PF00534"/>
    </source>
</evidence>
<dbReference type="PATRIC" id="fig|698948.3.peg.850"/>
<proteinExistence type="predicted"/>
<dbReference type="Proteomes" id="UP000010845">
    <property type="component" value="Chromosome"/>
</dbReference>
<dbReference type="PANTHER" id="PTHR45947">
    <property type="entry name" value="SULFOQUINOVOSYL TRANSFERASE SQD2"/>
    <property type="match status" value="1"/>
</dbReference>
<organism evidence="2 3">
    <name type="scientific">Thermoanaerobacterium thermosaccharolyticum M0795</name>
    <dbReference type="NCBI Taxonomy" id="698948"/>
    <lineage>
        <taxon>Bacteria</taxon>
        <taxon>Bacillati</taxon>
        <taxon>Bacillota</taxon>
        <taxon>Clostridia</taxon>
        <taxon>Thermoanaerobacterales</taxon>
        <taxon>Thermoanaerobacteraceae</taxon>
        <taxon>Thermoanaerobacterium</taxon>
    </lineage>
</organism>
<dbReference type="Pfam" id="PF00534">
    <property type="entry name" value="Glycos_transf_1"/>
    <property type="match status" value="1"/>
</dbReference>
<protein>
    <submittedName>
        <fullName evidence="2">Glycosyltransferase</fullName>
    </submittedName>
</protein>
<name>L0IKM3_THETR</name>
<dbReference type="Gene3D" id="3.40.50.2000">
    <property type="entry name" value="Glycogen Phosphorylase B"/>
    <property type="match status" value="2"/>
</dbReference>
<dbReference type="KEGG" id="tto:Thethe_00859"/>
<dbReference type="SUPFAM" id="SSF53756">
    <property type="entry name" value="UDP-Glycosyltransferase/glycogen phosphorylase"/>
    <property type="match status" value="1"/>
</dbReference>
<gene>
    <name evidence="2" type="ORF">Thethe_00859</name>
</gene>
<dbReference type="RefSeq" id="WP_015311223.1">
    <property type="nucleotide sequence ID" value="NC_019970.1"/>
</dbReference>
<reference evidence="2 3" key="1">
    <citation type="submission" date="2012-03" db="EMBL/GenBank/DDBJ databases">
        <title>Complete sequence of chromosome of Thermoanaerobacterium thermosaccharolyticum M0795.</title>
        <authorList>
            <consortium name="US DOE Joint Genome Institute"/>
            <person name="Lucas S."/>
            <person name="Han J."/>
            <person name="Lapidus A."/>
            <person name="Cheng J.-F."/>
            <person name="Goodwin L."/>
            <person name="Pitluck S."/>
            <person name="Peters L."/>
            <person name="Teshima H."/>
            <person name="Detter J.C."/>
            <person name="Han C."/>
            <person name="Tapia R."/>
            <person name="Land M."/>
            <person name="Hauser L."/>
            <person name="Kyrpides N."/>
            <person name="Ivanova N."/>
            <person name="Pagani I."/>
            <person name="Feinberg L."/>
            <person name="Folden J."/>
            <person name="Hogsett D."/>
            <person name="Shaw J."/>
            <person name="Woyke T."/>
        </authorList>
    </citation>
    <scope>NUCLEOTIDE SEQUENCE [LARGE SCALE GENOMIC DNA]</scope>
    <source>
        <strain evidence="2 3">M0795</strain>
    </source>
</reference>
<sequence length="379" mass="43470">MNLAIITNIRSPYRKLQIEEFTKIPNININVYYTNKNILGRKWNVEPIKNADETVLKGFKMFKKFGYINLGLFDIVKKNDLIIIGGYEQPTYILLSLLCRLYKKPYIIIFDGISPKKVDEAENPAKFLLKSLVIKHANSIFGNGTVSKLYFSKKFNYNPDNIFNQYLTVDIDKIVDLGKQKEVLRKEIRKKLNIDNDKKVIIYSGRLIKRKKVDSIIKAINILDNNESYILLILGDGEEKENLLNLAKEINVNLKITGFISNQEQLFKHYFVGDVLILPSNNEPWGLVVNEAMAAGLAVIVSDECGCSLDLVRDGENGFVIHAGDVKNIANAIKDIFKNDNYIKFGERSKEIIGKWKFEDSRSSFEKMLYKILHDKGEN</sequence>
<dbReference type="HOGENOM" id="CLU_009583_5_2_9"/>
<evidence type="ECO:0000313" key="2">
    <source>
        <dbReference type="EMBL" id="AGB18532.1"/>
    </source>
</evidence>
<dbReference type="CDD" id="cd03801">
    <property type="entry name" value="GT4_PimA-like"/>
    <property type="match status" value="1"/>
</dbReference>
<keyword evidence="2" id="KW-0808">Transferase</keyword>
<dbReference type="InterPro" id="IPR001296">
    <property type="entry name" value="Glyco_trans_1"/>
</dbReference>
<dbReference type="PANTHER" id="PTHR45947:SF3">
    <property type="entry name" value="SULFOQUINOVOSYL TRANSFERASE SQD2"/>
    <property type="match status" value="1"/>
</dbReference>
<feature type="domain" description="Glycosyl transferase family 1" evidence="1">
    <location>
        <begin position="185"/>
        <end position="341"/>
    </location>
</feature>
<accession>L0IKM3</accession>
<evidence type="ECO:0000313" key="3">
    <source>
        <dbReference type="Proteomes" id="UP000010845"/>
    </source>
</evidence>